<proteinExistence type="predicted"/>
<evidence type="ECO:0000256" key="5">
    <source>
        <dbReference type="ARBA" id="ARBA00023136"/>
    </source>
</evidence>
<evidence type="ECO:0000256" key="1">
    <source>
        <dbReference type="ARBA" id="ARBA00004308"/>
    </source>
</evidence>
<accession>A0ABW8NK29</accession>
<keyword evidence="3" id="KW-1003">Cell membrane</keyword>
<dbReference type="RefSeq" id="WP_416206381.1">
    <property type="nucleotide sequence ID" value="NZ_JBBKTX010000015.1"/>
</dbReference>
<evidence type="ECO:0000256" key="2">
    <source>
        <dbReference type="ARBA" id="ARBA00022448"/>
    </source>
</evidence>
<evidence type="ECO:0000313" key="6">
    <source>
        <dbReference type="EMBL" id="MFK4753330.1"/>
    </source>
</evidence>
<dbReference type="PANTHER" id="PTHR30024:SF43">
    <property type="entry name" value="BLL4572 PROTEIN"/>
    <property type="match status" value="1"/>
</dbReference>
<dbReference type="Pfam" id="PF13379">
    <property type="entry name" value="NMT1_2"/>
    <property type="match status" value="1"/>
</dbReference>
<dbReference type="Gene3D" id="3.40.190.10">
    <property type="entry name" value="Periplasmic binding protein-like II"/>
    <property type="match status" value="2"/>
</dbReference>
<protein>
    <submittedName>
        <fullName evidence="6">CmpA/NrtA family ABC transporter substrate-binding protein</fullName>
    </submittedName>
</protein>
<keyword evidence="5" id="KW-0472">Membrane</keyword>
<reference evidence="6 7" key="1">
    <citation type="submission" date="2024-03" db="EMBL/GenBank/DDBJ databases">
        <title>High-quality draft genome sequence of Oceanobacter sp. wDCs-4.</title>
        <authorList>
            <person name="Dong C."/>
        </authorList>
    </citation>
    <scope>NUCLEOTIDE SEQUENCE [LARGE SCALE GENOMIC DNA]</scope>
    <source>
        <strain evidence="7">wDCs-4</strain>
    </source>
</reference>
<dbReference type="InterPro" id="IPR044527">
    <property type="entry name" value="NrtA/CpmA_ABC-bd_dom"/>
</dbReference>
<sequence>MTDTDTQLEKSDLILGYMPLSDSLPLLVADTQGYFEAEGLNVELQQEVSWANIRDKVLVGHLDGAQMLAPMLLATHLGLGGLKKAMMTPFAFGLNGNAFTISRSLGKQLDANSPEYVLAGDAVAAGKALKQVIKTRRSCGDQPLVFATVYPYSIHNLLLRDWLAASGVDPDQDVTLVVLPPSQMVDHLSLSHIDGFCAGAPWNSVAIQKNVGECLLTGPDLWRSAPDKVLGLTQEWANAHPNTTLALVRALDKATVWLDENRNAAGTLLAETIHVPLAAALPALVGEFVYRPGEAEQQQPDMLVFHRSFANYPWQEHGGWFLKQMQRWGWVSSALDCEEVVNQCFRTDLYHQALQLPALPDGTQLSLGHSEEWQLEGVVMAPTAFTYRH</sequence>
<dbReference type="SUPFAM" id="SSF53850">
    <property type="entry name" value="Periplasmic binding protein-like II"/>
    <property type="match status" value="1"/>
</dbReference>
<keyword evidence="7" id="KW-1185">Reference proteome</keyword>
<dbReference type="EMBL" id="JBBKTX010000015">
    <property type="protein sequence ID" value="MFK4753330.1"/>
    <property type="molecule type" value="Genomic_DNA"/>
</dbReference>
<comment type="caution">
    <text evidence="6">The sequence shown here is derived from an EMBL/GenBank/DDBJ whole genome shotgun (WGS) entry which is preliminary data.</text>
</comment>
<comment type="subcellular location">
    <subcellularLocation>
        <location evidence="1">Endomembrane system</location>
    </subcellularLocation>
</comment>
<dbReference type="CDD" id="cd13553">
    <property type="entry name" value="PBP2_NrtA_CpmA_like"/>
    <property type="match status" value="1"/>
</dbReference>
<evidence type="ECO:0000256" key="4">
    <source>
        <dbReference type="ARBA" id="ARBA00022519"/>
    </source>
</evidence>
<name>A0ABW8NK29_9GAMM</name>
<keyword evidence="4" id="KW-0997">Cell inner membrane</keyword>
<keyword evidence="2" id="KW-0813">Transport</keyword>
<organism evidence="6 7">
    <name type="scientific">Oceanobacter antarcticus</name>
    <dbReference type="NCBI Taxonomy" id="3133425"/>
    <lineage>
        <taxon>Bacteria</taxon>
        <taxon>Pseudomonadati</taxon>
        <taxon>Pseudomonadota</taxon>
        <taxon>Gammaproteobacteria</taxon>
        <taxon>Oceanospirillales</taxon>
        <taxon>Oceanospirillaceae</taxon>
        <taxon>Oceanobacter</taxon>
    </lineage>
</organism>
<evidence type="ECO:0000313" key="7">
    <source>
        <dbReference type="Proteomes" id="UP001620597"/>
    </source>
</evidence>
<dbReference type="Proteomes" id="UP001620597">
    <property type="component" value="Unassembled WGS sequence"/>
</dbReference>
<gene>
    <name evidence="6" type="ORF">WG929_13020</name>
</gene>
<evidence type="ECO:0000256" key="3">
    <source>
        <dbReference type="ARBA" id="ARBA00022475"/>
    </source>
</evidence>
<dbReference type="PANTHER" id="PTHR30024">
    <property type="entry name" value="ALIPHATIC SULFONATES-BINDING PROTEIN-RELATED"/>
    <property type="match status" value="1"/>
</dbReference>